<dbReference type="Proteomes" id="UP000580839">
    <property type="component" value="Unassembled WGS sequence"/>
</dbReference>
<dbReference type="AlphaFoldDB" id="A0A849SR08"/>
<evidence type="ECO:0000313" key="2">
    <source>
        <dbReference type="EMBL" id="NOT34435.1"/>
    </source>
</evidence>
<comment type="caution">
    <text evidence="2">The sequence shown here is derived from an EMBL/GenBank/DDBJ whole genome shotgun (WGS) entry which is preliminary data.</text>
</comment>
<accession>A0A849SR08</accession>
<proteinExistence type="predicted"/>
<evidence type="ECO:0000256" key="1">
    <source>
        <dbReference type="SAM" id="Phobius"/>
    </source>
</evidence>
<keyword evidence="1" id="KW-0472">Membrane</keyword>
<organism evidence="2 3">
    <name type="scientific">Eiseniibacteriota bacterium</name>
    <dbReference type="NCBI Taxonomy" id="2212470"/>
    <lineage>
        <taxon>Bacteria</taxon>
        <taxon>Candidatus Eiseniibacteriota</taxon>
    </lineage>
</organism>
<keyword evidence="1" id="KW-1133">Transmembrane helix</keyword>
<gene>
    <name evidence="2" type="ORF">HOP12_09725</name>
</gene>
<name>A0A849SR08_UNCEI</name>
<evidence type="ECO:0000313" key="3">
    <source>
        <dbReference type="Proteomes" id="UP000580839"/>
    </source>
</evidence>
<protein>
    <submittedName>
        <fullName evidence="2">Uncharacterized protein</fullName>
    </submittedName>
</protein>
<feature type="transmembrane region" description="Helical" evidence="1">
    <location>
        <begin position="41"/>
        <end position="58"/>
    </location>
</feature>
<sequence>MLGLLNSYLSYSVGATGTVILAYSAFGPTPPFWNELTIRDAVPLVGILIAGAVAMVGWRKTAETAMRAQERRHELDRANTKEVLRDAVWEGLGTAIVWLPQVIEAITAKRFVSRLLLGQLDEGRSSYDRNRDSMVFWENKEEKLRVQLWFREMAVWRASLDTFAPPTPGETPTPIYSEVAAQLLPLLKAALDDATGLFEELDFPRVHPGHAGYEKWAPPRRQ</sequence>
<feature type="transmembrane region" description="Helical" evidence="1">
    <location>
        <begin position="7"/>
        <end position="26"/>
    </location>
</feature>
<reference evidence="2 3" key="1">
    <citation type="submission" date="2020-04" db="EMBL/GenBank/DDBJ databases">
        <title>Metagenomic profiling of ammonia- and methane-oxidizing microorganisms in a Dutch drinking water treatment plant.</title>
        <authorList>
            <person name="Poghosyan L."/>
            <person name="Leucker S."/>
        </authorList>
    </citation>
    <scope>NUCLEOTIDE SEQUENCE [LARGE SCALE GENOMIC DNA]</scope>
    <source>
        <strain evidence="2">S-RSF-IL-03</strain>
    </source>
</reference>
<dbReference type="EMBL" id="JABFRW010000120">
    <property type="protein sequence ID" value="NOT34435.1"/>
    <property type="molecule type" value="Genomic_DNA"/>
</dbReference>
<keyword evidence="1" id="KW-0812">Transmembrane</keyword>